<dbReference type="CDD" id="cd02440">
    <property type="entry name" value="AdoMet_MTases"/>
    <property type="match status" value="1"/>
</dbReference>
<organism evidence="1 2">
    <name type="scientific">Jonesia denitrificans (strain ATCC 14870 / DSM 20603 / BCRC 15368 / CIP 55.134 / JCM 11481 / NBRC 15587 / NCTC 10816 / Prevot 55134)</name>
    <name type="common">Listeria denitrificans</name>
    <dbReference type="NCBI Taxonomy" id="471856"/>
    <lineage>
        <taxon>Bacteria</taxon>
        <taxon>Bacillati</taxon>
        <taxon>Actinomycetota</taxon>
        <taxon>Actinomycetes</taxon>
        <taxon>Micrococcales</taxon>
        <taxon>Jonesiaceae</taxon>
        <taxon>Jonesia</taxon>
    </lineage>
</organism>
<protein>
    <submittedName>
        <fullName evidence="1">Uncharacterized protein</fullName>
    </submittedName>
</protein>
<proteinExistence type="predicted"/>
<evidence type="ECO:0000313" key="2">
    <source>
        <dbReference type="Proteomes" id="UP000000628"/>
    </source>
</evidence>
<keyword evidence="2" id="KW-1185">Reference proteome</keyword>
<reference evidence="1 2" key="1">
    <citation type="journal article" date="2009" name="Stand. Genomic Sci.">
        <title>Complete genome sequence of Jonesia denitrificans type strain (Prevot 55134).</title>
        <authorList>
            <person name="Pukall R."/>
            <person name="Gehrich-Schroter G."/>
            <person name="Lapidus A."/>
            <person name="Nolan M."/>
            <person name="Glavina Del Rio T."/>
            <person name="Lucas S."/>
            <person name="Chen F."/>
            <person name="Tice H."/>
            <person name="Pitluck S."/>
            <person name="Cheng J.F."/>
            <person name="Copeland A."/>
            <person name="Saunders E."/>
            <person name="Brettin T."/>
            <person name="Detter J.C."/>
            <person name="Bruce D."/>
            <person name="Goodwin L."/>
            <person name="Pati A."/>
            <person name="Ivanova N."/>
            <person name="Mavromatis K."/>
            <person name="Ovchinnikova G."/>
            <person name="Chen A."/>
            <person name="Palaniappan K."/>
            <person name="Land M."/>
            <person name="Hauser L."/>
            <person name="Chang Y.J."/>
            <person name="Jeffries C.D."/>
            <person name="Chain P."/>
            <person name="Goker M."/>
            <person name="Bristow J."/>
            <person name="Eisen J.A."/>
            <person name="Markowitz V."/>
            <person name="Hugenholtz P."/>
            <person name="Kyrpides N.C."/>
            <person name="Klenk H.P."/>
            <person name="Han C."/>
        </authorList>
    </citation>
    <scope>NUCLEOTIDE SEQUENCE [LARGE SCALE GENOMIC DNA]</scope>
    <source>
        <strain evidence="2">ATCC 14870 / DSM 20603 / BCRC 15368 / CIP 55.134 / JCM 11481 / NBRC 15587 / NCTC 10816 / Prevot 55134</strain>
    </source>
</reference>
<dbReference type="KEGG" id="jde:Jden_1061"/>
<dbReference type="HOGENOM" id="CLU_068637_1_0_11"/>
<dbReference type="OrthoDB" id="8221452at2"/>
<dbReference type="EMBL" id="CP001706">
    <property type="protein sequence ID" value="ACV08717.1"/>
    <property type="molecule type" value="Genomic_DNA"/>
</dbReference>
<dbReference type="SUPFAM" id="SSF53335">
    <property type="entry name" value="S-adenosyl-L-methionine-dependent methyltransferases"/>
    <property type="match status" value="1"/>
</dbReference>
<sequence length="301" mass="33165">MASRRSRPSRRPQVALPTDPIRTAYQTVRVAADRDHDRRLTLFLDDTPSSFIDLDDPLHVGFEYLDIMHRVIVDLAPTSRKIAHLGVAGASLARACAASIPAVEQIGIDIDGELLELVRRWFDLPRSPALKLRPGDALEQVVSLRSGSIDVLTRDIFTAGVIPEHVVSSTMAGEVMRVLRPGGLYLVNSADRQPLTLVKRELATLAHSIAQTHQLNASEVSSSWDPWDYLALIAEPSIVKKKRYGNVVLCAVRPDAENPMSPFETSETLYRSLRSMAVPASILHGEQIQHFVADAQPFGPS</sequence>
<dbReference type="AlphaFoldDB" id="C7R3I1"/>
<dbReference type="InterPro" id="IPR029063">
    <property type="entry name" value="SAM-dependent_MTases_sf"/>
</dbReference>
<evidence type="ECO:0000313" key="1">
    <source>
        <dbReference type="EMBL" id="ACV08717.1"/>
    </source>
</evidence>
<dbReference type="Proteomes" id="UP000000628">
    <property type="component" value="Chromosome"/>
</dbReference>
<dbReference type="Gene3D" id="3.40.50.150">
    <property type="entry name" value="Vaccinia Virus protein VP39"/>
    <property type="match status" value="1"/>
</dbReference>
<accession>C7R3I1</accession>
<dbReference type="NCBIfam" id="NF037959">
    <property type="entry name" value="MFS_SpdSyn"/>
    <property type="match status" value="1"/>
</dbReference>
<dbReference type="eggNOG" id="COG2521">
    <property type="taxonomic scope" value="Bacteria"/>
</dbReference>
<name>C7R3I1_JONDD</name>
<gene>
    <name evidence="1" type="ordered locus">Jden_1061</name>
</gene>
<dbReference type="STRING" id="471856.Jden_1061"/>
<dbReference type="RefSeq" id="WP_015771345.1">
    <property type="nucleotide sequence ID" value="NC_013174.1"/>
</dbReference>